<protein>
    <submittedName>
        <fullName evidence="1">Lysozyme inhibitor LprI family protein</fullName>
    </submittedName>
</protein>
<dbReference type="Proteomes" id="UP001615411">
    <property type="component" value="Unassembled WGS sequence"/>
</dbReference>
<organism evidence="1 2">
    <name type="scientific">Pseudomonas caricapapayae</name>
    <dbReference type="NCBI Taxonomy" id="46678"/>
    <lineage>
        <taxon>Bacteria</taxon>
        <taxon>Pseudomonadati</taxon>
        <taxon>Pseudomonadota</taxon>
        <taxon>Gammaproteobacteria</taxon>
        <taxon>Pseudomonadales</taxon>
        <taxon>Pseudomonadaceae</taxon>
        <taxon>Pseudomonas</taxon>
    </lineage>
</organism>
<evidence type="ECO:0000313" key="1">
    <source>
        <dbReference type="EMBL" id="MFJ1337669.1"/>
    </source>
</evidence>
<dbReference type="EMBL" id="JBIUGF010000012">
    <property type="protein sequence ID" value="MFJ1337669.1"/>
    <property type="molecule type" value="Genomic_DNA"/>
</dbReference>
<sequence>MMKHPLLTIALMTAIAPFAVAQNDSPVYNQCMQTAQTTLDMNNCNGAEIERQDARLNSAYKKAKAALEPAQQTQLLDAQRLWIKYRDANCKLYYSLTGGTIDQLNGAGCVLEMTKARADELLKLSEPT</sequence>
<name>A0ACC7LTV8_9PSED</name>
<comment type="caution">
    <text evidence="1">The sequence shown here is derived from an EMBL/GenBank/DDBJ whole genome shotgun (WGS) entry which is preliminary data.</text>
</comment>
<proteinExistence type="predicted"/>
<keyword evidence="2" id="KW-1185">Reference proteome</keyword>
<evidence type="ECO:0000313" key="2">
    <source>
        <dbReference type="Proteomes" id="UP001615411"/>
    </source>
</evidence>
<gene>
    <name evidence="1" type="ORF">ACIKP7_05945</name>
</gene>
<accession>A0ACC7LTV8</accession>
<reference evidence="1" key="1">
    <citation type="submission" date="2024-10" db="EMBL/GenBank/DDBJ databases">
        <title>Aeromonas and Pseudomonas from the Cagarras Archipelago, Rio de Janeiro, Brazil.</title>
        <authorList>
            <person name="Canellas A.L.B."/>
            <person name="Laport M.S."/>
        </authorList>
    </citation>
    <scope>NUCLEOTIDE SEQUENCE</scope>
    <source>
        <strain evidence="1">ACP-7</strain>
    </source>
</reference>